<dbReference type="GeneID" id="62193991"/>
<dbReference type="InterPro" id="IPR002048">
    <property type="entry name" value="EF_hand_dom"/>
</dbReference>
<protein>
    <recommendedName>
        <fullName evidence="15">EF-hand domain-containing protein</fullName>
    </recommendedName>
</protein>
<feature type="repeat" description="Solcar" evidence="12">
    <location>
        <begin position="221"/>
        <end position="333"/>
    </location>
</feature>
<proteinExistence type="inferred from homology"/>
<evidence type="ECO:0000259" key="15">
    <source>
        <dbReference type="PROSITE" id="PS50222"/>
    </source>
</evidence>
<dbReference type="PANTHER" id="PTHR24089">
    <property type="entry name" value="SOLUTE CARRIER FAMILY 25"/>
    <property type="match status" value="1"/>
</dbReference>
<keyword evidence="8" id="KW-0106">Calcium</keyword>
<dbReference type="RefSeq" id="XP_038776846.1">
    <property type="nucleotide sequence ID" value="XM_038920918.1"/>
</dbReference>
<dbReference type="Pfam" id="PF13499">
    <property type="entry name" value="EF-hand_7"/>
    <property type="match status" value="1"/>
</dbReference>
<dbReference type="PROSITE" id="PS50222">
    <property type="entry name" value="EF_HAND_2"/>
    <property type="match status" value="2"/>
</dbReference>
<feature type="compositionally biased region" description="Low complexity" evidence="14">
    <location>
        <begin position="1"/>
        <end position="26"/>
    </location>
</feature>
<dbReference type="SUPFAM" id="SSF103506">
    <property type="entry name" value="Mitochondrial carrier"/>
    <property type="match status" value="1"/>
</dbReference>
<evidence type="ECO:0000256" key="2">
    <source>
        <dbReference type="ARBA" id="ARBA00006375"/>
    </source>
</evidence>
<dbReference type="GO" id="GO:0005509">
    <property type="term" value="F:calcium ion binding"/>
    <property type="evidence" value="ECO:0007669"/>
    <property type="project" value="InterPro"/>
</dbReference>
<evidence type="ECO:0000256" key="3">
    <source>
        <dbReference type="ARBA" id="ARBA00022448"/>
    </source>
</evidence>
<keyword evidence="3 13" id="KW-0813">Transport</keyword>
<evidence type="ECO:0000256" key="10">
    <source>
        <dbReference type="ARBA" id="ARBA00023128"/>
    </source>
</evidence>
<reference evidence="16" key="1">
    <citation type="submission" date="2020-10" db="EMBL/GenBank/DDBJ databases">
        <authorList>
            <person name="Roach M.J.R."/>
        </authorList>
    </citation>
    <scope>NUCLEOTIDE SEQUENCE</scope>
    <source>
        <strain evidence="16">CBS 1945</strain>
    </source>
</reference>
<dbReference type="Gene3D" id="1.50.40.10">
    <property type="entry name" value="Mitochondrial carrier domain"/>
    <property type="match status" value="1"/>
</dbReference>
<evidence type="ECO:0000256" key="5">
    <source>
        <dbReference type="ARBA" id="ARBA00022723"/>
    </source>
</evidence>
<dbReference type="PROSITE" id="PS00018">
    <property type="entry name" value="EF_HAND_1"/>
    <property type="match status" value="1"/>
</dbReference>
<evidence type="ECO:0000256" key="13">
    <source>
        <dbReference type="RuleBase" id="RU000488"/>
    </source>
</evidence>
<dbReference type="InterPro" id="IPR018247">
    <property type="entry name" value="EF_Hand_1_Ca_BS"/>
</dbReference>
<keyword evidence="11 12" id="KW-0472">Membrane</keyword>
<evidence type="ECO:0000256" key="14">
    <source>
        <dbReference type="SAM" id="MobiDB-lite"/>
    </source>
</evidence>
<organism evidence="16 17">
    <name type="scientific">Eeniella nana</name>
    <name type="common">Yeast</name>
    <name type="synonym">Brettanomyces nanus</name>
    <dbReference type="NCBI Taxonomy" id="13502"/>
    <lineage>
        <taxon>Eukaryota</taxon>
        <taxon>Fungi</taxon>
        <taxon>Dikarya</taxon>
        <taxon>Ascomycota</taxon>
        <taxon>Saccharomycotina</taxon>
        <taxon>Pichiomycetes</taxon>
        <taxon>Pichiales</taxon>
        <taxon>Pichiaceae</taxon>
        <taxon>Brettanomyces</taxon>
    </lineage>
</organism>
<dbReference type="GO" id="GO:0005743">
    <property type="term" value="C:mitochondrial inner membrane"/>
    <property type="evidence" value="ECO:0007669"/>
    <property type="project" value="UniProtKB-SubCell"/>
</dbReference>
<keyword evidence="17" id="KW-1185">Reference proteome</keyword>
<dbReference type="PROSITE" id="PS50920">
    <property type="entry name" value="SOLCAR"/>
    <property type="match status" value="3"/>
</dbReference>
<dbReference type="GO" id="GO:0055085">
    <property type="term" value="P:transmembrane transport"/>
    <property type="evidence" value="ECO:0007669"/>
    <property type="project" value="InterPro"/>
</dbReference>
<dbReference type="EMBL" id="CP064812">
    <property type="protein sequence ID" value="QPG73281.1"/>
    <property type="molecule type" value="Genomic_DNA"/>
</dbReference>
<dbReference type="Gene3D" id="1.10.238.10">
    <property type="entry name" value="EF-hand"/>
    <property type="match status" value="1"/>
</dbReference>
<name>A0A875RW10_EENNA</name>
<keyword evidence="10" id="KW-0496">Mitochondrion</keyword>
<keyword evidence="7" id="KW-0999">Mitochondrion inner membrane</keyword>
<keyword evidence="6" id="KW-0677">Repeat</keyword>
<evidence type="ECO:0000256" key="1">
    <source>
        <dbReference type="ARBA" id="ARBA00004448"/>
    </source>
</evidence>
<dbReference type="KEGG" id="bnn:FOA43_000590"/>
<comment type="similarity">
    <text evidence="2 13">Belongs to the mitochondrial carrier (TC 2.A.29) family.</text>
</comment>
<dbReference type="OrthoDB" id="270584at2759"/>
<dbReference type="InterPro" id="IPR018108">
    <property type="entry name" value="MCP_transmembrane"/>
</dbReference>
<evidence type="ECO:0000256" key="11">
    <source>
        <dbReference type="ARBA" id="ARBA00023136"/>
    </source>
</evidence>
<dbReference type="InterPro" id="IPR011992">
    <property type="entry name" value="EF-hand-dom_pair"/>
</dbReference>
<feature type="repeat" description="Solcar" evidence="12">
    <location>
        <begin position="454"/>
        <end position="542"/>
    </location>
</feature>
<evidence type="ECO:0000313" key="16">
    <source>
        <dbReference type="EMBL" id="QPG73281.1"/>
    </source>
</evidence>
<evidence type="ECO:0000256" key="6">
    <source>
        <dbReference type="ARBA" id="ARBA00022737"/>
    </source>
</evidence>
<feature type="domain" description="EF-hand" evidence="15">
    <location>
        <begin position="30"/>
        <end position="65"/>
    </location>
</feature>
<evidence type="ECO:0000313" key="17">
    <source>
        <dbReference type="Proteomes" id="UP000662931"/>
    </source>
</evidence>
<gene>
    <name evidence="16" type="ORF">FOA43_000590</name>
</gene>
<dbReference type="InterPro" id="IPR002067">
    <property type="entry name" value="MCP"/>
</dbReference>
<evidence type="ECO:0000256" key="9">
    <source>
        <dbReference type="ARBA" id="ARBA00022989"/>
    </source>
</evidence>
<dbReference type="PRINTS" id="PR00926">
    <property type="entry name" value="MITOCARRIER"/>
</dbReference>
<keyword evidence="9" id="KW-1133">Transmembrane helix</keyword>
<evidence type="ECO:0000256" key="8">
    <source>
        <dbReference type="ARBA" id="ARBA00022837"/>
    </source>
</evidence>
<keyword evidence="5" id="KW-0479">Metal-binding</keyword>
<feature type="repeat" description="Solcar" evidence="12">
    <location>
        <begin position="346"/>
        <end position="435"/>
    </location>
</feature>
<comment type="subcellular location">
    <subcellularLocation>
        <location evidence="1">Mitochondrion inner membrane</location>
        <topology evidence="1">Multi-pass membrane protein</topology>
    </subcellularLocation>
</comment>
<dbReference type="SUPFAM" id="SSF47473">
    <property type="entry name" value="EF-hand"/>
    <property type="match status" value="1"/>
</dbReference>
<dbReference type="InterPro" id="IPR023395">
    <property type="entry name" value="MCP_dom_sf"/>
</dbReference>
<dbReference type="AlphaFoldDB" id="A0A875RW10"/>
<evidence type="ECO:0000256" key="12">
    <source>
        <dbReference type="PROSITE-ProRule" id="PRU00282"/>
    </source>
</evidence>
<sequence>MSPSASVPSVPSVPSSSSSPKSSPESKIQQKFRRHKELFNDIDTAHRGKITLEDFERALVRTDHPLKESTHAMSQIYKAFLNTPQPGISSDPNTKRIPEGTSEVDCINFGQFNNYLMTAEEQIELGFREVDRDHDGRITKKDVESYLRQMGIRPTSLELNIFFNSLDTRNQGYVALDTFRDGLLFMPRINGSRITTAFRFFNDDFENISSDGDVTVGSDIQKNVGYFLAGGISGVVSRTTTAPLDRIKVFLIARTDLNSTLLTKKTAIQRMAEEKEHRKVSARKIQSPLVRAARTIYKQGGLKAFYTGNGLNAFKVFPESAMKFGSFEAAKRFMCRVEGVEDESQLSRAATYISGGIGGVCAQITVYPIDTLKYRIQCASLDSDFSGTALLVHTAKDMFNEGELRIFYRGLLVGLGGMFPYAALDLGTFTTLKRWYMRRQAEAEGTSIDEVTLPNFLVLTMGATSGTFGASMVYPVNLLRTRLQAQGTFAHPYRYTGFFDVARQTVAREGLQGLYKGLVPNLAKVAPAVSISYLIYENLKKCFELN</sequence>
<accession>A0A875RW10</accession>
<dbReference type="Pfam" id="PF00153">
    <property type="entry name" value="Mito_carr"/>
    <property type="match status" value="3"/>
</dbReference>
<keyword evidence="4 12" id="KW-0812">Transmembrane</keyword>
<feature type="region of interest" description="Disordered" evidence="14">
    <location>
        <begin position="1"/>
        <end position="34"/>
    </location>
</feature>
<evidence type="ECO:0000256" key="4">
    <source>
        <dbReference type="ARBA" id="ARBA00022692"/>
    </source>
</evidence>
<dbReference type="FunFam" id="1.50.40.10:FF:000016">
    <property type="entry name" value="Solute carrier family 25 member 23"/>
    <property type="match status" value="1"/>
</dbReference>
<dbReference type="SMART" id="SM00054">
    <property type="entry name" value="EFh"/>
    <property type="match status" value="2"/>
</dbReference>
<feature type="domain" description="EF-hand" evidence="15">
    <location>
        <begin position="118"/>
        <end position="153"/>
    </location>
</feature>
<dbReference type="CDD" id="cd00051">
    <property type="entry name" value="EFh"/>
    <property type="match status" value="1"/>
</dbReference>
<dbReference type="Proteomes" id="UP000662931">
    <property type="component" value="Chromosome 1"/>
</dbReference>
<evidence type="ECO:0000256" key="7">
    <source>
        <dbReference type="ARBA" id="ARBA00022792"/>
    </source>
</evidence>